<keyword evidence="1" id="KW-1133">Transmembrane helix</keyword>
<reference evidence="3 4" key="1">
    <citation type="submission" date="2019-06" db="EMBL/GenBank/DDBJ databases">
        <title>Sequencing the genomes of 1000 actinobacteria strains.</title>
        <authorList>
            <person name="Klenk H.-P."/>
        </authorList>
    </citation>
    <scope>NUCLEOTIDE SEQUENCE [LARGE SCALE GENOMIC DNA]</scope>
    <source>
        <strain evidence="3 4">DSM 105492</strain>
    </source>
</reference>
<accession>A0A543F3E5</accession>
<evidence type="ECO:0000313" key="4">
    <source>
        <dbReference type="Proteomes" id="UP000320235"/>
    </source>
</evidence>
<dbReference type="Pfam" id="PF20059">
    <property type="entry name" value="DUF6458"/>
    <property type="match status" value="1"/>
</dbReference>
<gene>
    <name evidence="3" type="ORF">FB391_2421</name>
</gene>
<evidence type="ECO:0000313" key="3">
    <source>
        <dbReference type="EMBL" id="TQM28356.1"/>
    </source>
</evidence>
<keyword evidence="1" id="KW-0472">Membrane</keyword>
<dbReference type="Proteomes" id="UP000320235">
    <property type="component" value="Unassembled WGS sequence"/>
</dbReference>
<dbReference type="AlphaFoldDB" id="A0A543F3E5"/>
<dbReference type="InterPro" id="IPR045597">
    <property type="entry name" value="DUF6458"/>
</dbReference>
<proteinExistence type="predicted"/>
<keyword evidence="1" id="KW-0812">Transmembrane</keyword>
<name>A0A543F3E5_9MICO</name>
<dbReference type="OrthoDB" id="4775046at2"/>
<organism evidence="3 4">
    <name type="scientific">Microbacterium kyungheense</name>
    <dbReference type="NCBI Taxonomy" id="1263636"/>
    <lineage>
        <taxon>Bacteria</taxon>
        <taxon>Bacillati</taxon>
        <taxon>Actinomycetota</taxon>
        <taxon>Actinomycetes</taxon>
        <taxon>Micrococcales</taxon>
        <taxon>Microbacteriaceae</taxon>
        <taxon>Microbacterium</taxon>
    </lineage>
</organism>
<evidence type="ECO:0000259" key="2">
    <source>
        <dbReference type="Pfam" id="PF20059"/>
    </source>
</evidence>
<sequence length="87" mass="9356">MSIGAGIVLFAIGAILAFALNVQVDWVNLDMIGYILMGAGVVIFLVGIVLMMRRRRSDVVTHTAVDPAGDERVVRRSTRTPDDTAGL</sequence>
<protein>
    <recommendedName>
        <fullName evidence="2">DUF6458 domain-containing protein</fullName>
    </recommendedName>
</protein>
<feature type="transmembrane region" description="Helical" evidence="1">
    <location>
        <begin position="31"/>
        <end position="52"/>
    </location>
</feature>
<dbReference type="RefSeq" id="WP_141894593.1">
    <property type="nucleotide sequence ID" value="NZ_BAABLH010000005.1"/>
</dbReference>
<evidence type="ECO:0000256" key="1">
    <source>
        <dbReference type="SAM" id="Phobius"/>
    </source>
</evidence>
<dbReference type="EMBL" id="VFPE01000002">
    <property type="protein sequence ID" value="TQM28356.1"/>
    <property type="molecule type" value="Genomic_DNA"/>
</dbReference>
<keyword evidence="4" id="KW-1185">Reference proteome</keyword>
<feature type="domain" description="DUF6458" evidence="2">
    <location>
        <begin position="1"/>
        <end position="77"/>
    </location>
</feature>
<comment type="caution">
    <text evidence="3">The sequence shown here is derived from an EMBL/GenBank/DDBJ whole genome shotgun (WGS) entry which is preliminary data.</text>
</comment>